<gene>
    <name evidence="2" type="ORF">KC01_LOCUS16265</name>
</gene>
<sequence>MTPQGNTAEKQIGLTQGPALNLSSTIGRPHTSLSWSSVRHARKAAPDLATPLIASHLPGSGLIHHAAASWVTL</sequence>
<reference evidence="2 3" key="1">
    <citation type="submission" date="2024-04" db="EMBL/GenBank/DDBJ databases">
        <authorList>
            <person name="Waldvogel A.-M."/>
            <person name="Schoenle A."/>
        </authorList>
    </citation>
    <scope>NUCLEOTIDE SEQUENCE [LARGE SCALE GENOMIC DNA]</scope>
</reference>
<dbReference type="EMBL" id="OZ035839">
    <property type="protein sequence ID" value="CAL1586135.1"/>
    <property type="molecule type" value="Genomic_DNA"/>
</dbReference>
<organism evidence="2 3">
    <name type="scientific">Knipowitschia caucasica</name>
    <name type="common">Caucasian dwarf goby</name>
    <name type="synonym">Pomatoschistus caucasicus</name>
    <dbReference type="NCBI Taxonomy" id="637954"/>
    <lineage>
        <taxon>Eukaryota</taxon>
        <taxon>Metazoa</taxon>
        <taxon>Chordata</taxon>
        <taxon>Craniata</taxon>
        <taxon>Vertebrata</taxon>
        <taxon>Euteleostomi</taxon>
        <taxon>Actinopterygii</taxon>
        <taxon>Neopterygii</taxon>
        <taxon>Teleostei</taxon>
        <taxon>Neoteleostei</taxon>
        <taxon>Acanthomorphata</taxon>
        <taxon>Gobiaria</taxon>
        <taxon>Gobiiformes</taxon>
        <taxon>Gobioidei</taxon>
        <taxon>Gobiidae</taxon>
        <taxon>Gobiinae</taxon>
        <taxon>Knipowitschia</taxon>
    </lineage>
</organism>
<proteinExistence type="predicted"/>
<dbReference type="Proteomes" id="UP001497482">
    <property type="component" value="Chromosome 17"/>
</dbReference>
<dbReference type="AlphaFoldDB" id="A0AAV2KAS1"/>
<evidence type="ECO:0000313" key="3">
    <source>
        <dbReference type="Proteomes" id="UP001497482"/>
    </source>
</evidence>
<keyword evidence="3" id="KW-1185">Reference proteome</keyword>
<evidence type="ECO:0000313" key="2">
    <source>
        <dbReference type="EMBL" id="CAL1586135.1"/>
    </source>
</evidence>
<accession>A0AAV2KAS1</accession>
<feature type="region of interest" description="Disordered" evidence="1">
    <location>
        <begin position="1"/>
        <end position="25"/>
    </location>
</feature>
<name>A0AAV2KAS1_KNICA</name>
<evidence type="ECO:0000256" key="1">
    <source>
        <dbReference type="SAM" id="MobiDB-lite"/>
    </source>
</evidence>
<protein>
    <submittedName>
        <fullName evidence="2">Uncharacterized protein</fullName>
    </submittedName>
</protein>